<feature type="signal peptide" evidence="2">
    <location>
        <begin position="1"/>
        <end position="28"/>
    </location>
</feature>
<evidence type="ECO:0000313" key="4">
    <source>
        <dbReference type="EMBL" id="CAE0468099.1"/>
    </source>
</evidence>
<proteinExistence type="inferred from homology"/>
<dbReference type="PROSITE" id="PS51471">
    <property type="entry name" value="FE2OG_OXY"/>
    <property type="match status" value="1"/>
</dbReference>
<feature type="chain" id="PRO_5030991466" description="Fe2OG dioxygenase domain-containing protein" evidence="2">
    <location>
        <begin position="29"/>
        <end position="374"/>
    </location>
</feature>
<evidence type="ECO:0000256" key="1">
    <source>
        <dbReference type="RuleBase" id="RU003682"/>
    </source>
</evidence>
<keyword evidence="1" id="KW-0479">Metal-binding</keyword>
<name>A0A7S3VB13_9STRA</name>
<dbReference type="InterPro" id="IPR005123">
    <property type="entry name" value="Oxoglu/Fe-dep_dioxygenase_dom"/>
</dbReference>
<comment type="similarity">
    <text evidence="1">Belongs to the iron/ascorbate-dependent oxidoreductase family.</text>
</comment>
<evidence type="ECO:0000256" key="2">
    <source>
        <dbReference type="SAM" id="SignalP"/>
    </source>
</evidence>
<protein>
    <recommendedName>
        <fullName evidence="3">Fe2OG dioxygenase domain-containing protein</fullName>
    </recommendedName>
</protein>
<sequence>MTRHFSRTFGQILSFLVLLILLCDGMNSQRIRHQRGHHFALSSWEQRIKFSSPFVFRRSQIKSFGQQPFILGSTNKHSIDDNDFDTATTIATDPITSNPLSQYWINDELFKQDFIVELERSMGSKREEISSSNSPTVTTIHRNKAGNTIAVEVTSAISSEEVATVRALSGGIKNCIDEGKKSSMELDEIKNLERHFEHRSFGEGKGGNDCTYLAPFLQSIVPGVAETVKGIATLAWRAASWDIDVENGEHIPNDNYFNPMSMGIRTSEHLSYNGWRSLEAHKDVGSIYTIMISIKDPEDYEGGEFFLHNSMFESTNVKLDKFSAIVFKSNTIHGVRPITSGHRESFVTELWINDDSPIGMCRPTEEQWETFVSS</sequence>
<dbReference type="AlphaFoldDB" id="A0A7S3VB13"/>
<accession>A0A7S3VB13</accession>
<organism evidence="4">
    <name type="scientific">Chaetoceros debilis</name>
    <dbReference type="NCBI Taxonomy" id="122233"/>
    <lineage>
        <taxon>Eukaryota</taxon>
        <taxon>Sar</taxon>
        <taxon>Stramenopiles</taxon>
        <taxon>Ochrophyta</taxon>
        <taxon>Bacillariophyta</taxon>
        <taxon>Coscinodiscophyceae</taxon>
        <taxon>Chaetocerotophycidae</taxon>
        <taxon>Chaetocerotales</taxon>
        <taxon>Chaetocerotaceae</taxon>
        <taxon>Chaetoceros</taxon>
    </lineage>
</organism>
<reference evidence="4" key="1">
    <citation type="submission" date="2021-01" db="EMBL/GenBank/DDBJ databases">
        <authorList>
            <person name="Corre E."/>
            <person name="Pelletier E."/>
            <person name="Niang G."/>
            <person name="Scheremetjew M."/>
            <person name="Finn R."/>
            <person name="Kale V."/>
            <person name="Holt S."/>
            <person name="Cochrane G."/>
            <person name="Meng A."/>
            <person name="Brown T."/>
            <person name="Cohen L."/>
        </authorList>
    </citation>
    <scope>NUCLEOTIDE SEQUENCE</scope>
    <source>
        <strain evidence="4">MM31A-1</strain>
    </source>
</reference>
<keyword evidence="1" id="KW-0560">Oxidoreductase</keyword>
<dbReference type="GO" id="GO:0046872">
    <property type="term" value="F:metal ion binding"/>
    <property type="evidence" value="ECO:0007669"/>
    <property type="project" value="UniProtKB-KW"/>
</dbReference>
<evidence type="ECO:0000259" key="3">
    <source>
        <dbReference type="PROSITE" id="PS51471"/>
    </source>
</evidence>
<dbReference type="EMBL" id="HBIO01016811">
    <property type="protein sequence ID" value="CAE0468099.1"/>
    <property type="molecule type" value="Transcribed_RNA"/>
</dbReference>
<dbReference type="Gene3D" id="2.60.120.620">
    <property type="entry name" value="q2cbj1_9rhob like domain"/>
    <property type="match status" value="1"/>
</dbReference>
<keyword evidence="2" id="KW-0732">Signal</keyword>
<keyword evidence="1" id="KW-0408">Iron</keyword>
<feature type="domain" description="Fe2OG dioxygenase" evidence="3">
    <location>
        <begin position="258"/>
        <end position="354"/>
    </location>
</feature>
<dbReference type="GO" id="GO:0016491">
    <property type="term" value="F:oxidoreductase activity"/>
    <property type="evidence" value="ECO:0007669"/>
    <property type="project" value="UniProtKB-KW"/>
</dbReference>
<gene>
    <name evidence="4" type="ORF">CDEB00056_LOCUS12952</name>
</gene>